<protein>
    <submittedName>
        <fullName evidence="3">Histidine phosphatase family protein</fullName>
    </submittedName>
</protein>
<feature type="active site" description="Tele-phosphohistidine intermediate" evidence="1">
    <location>
        <position position="10"/>
    </location>
</feature>
<feature type="binding site" evidence="2">
    <location>
        <position position="60"/>
    </location>
    <ligand>
        <name>substrate</name>
    </ligand>
</feature>
<dbReference type="Gene3D" id="3.40.50.1240">
    <property type="entry name" value="Phosphoglycerate mutase-like"/>
    <property type="match status" value="1"/>
</dbReference>
<dbReference type="InterPro" id="IPR050275">
    <property type="entry name" value="PGM_Phosphatase"/>
</dbReference>
<evidence type="ECO:0000313" key="4">
    <source>
        <dbReference type="Proteomes" id="UP000295345"/>
    </source>
</evidence>
<sequence length="205" mass="22329">MSGRLLLVRHAETVWHRDNRYAGARSDPDLSETGRRQVVALARAAPAEGVDTVVSSPLRRALRTARPTAETCGVPVRVVSDLREVDFGALEGRTRAEADPELVRRFVADPVAHPFPGAEPPQDAARRAADALREVGARHRDGTVLVVAHSTVLRLALCALIGLDLSSYRHVFPRFDNVAVTELRLPADPDLPAALLSLNRPILPR</sequence>
<dbReference type="InterPro" id="IPR013078">
    <property type="entry name" value="His_Pase_superF_clade-1"/>
</dbReference>
<dbReference type="InterPro" id="IPR029033">
    <property type="entry name" value="His_PPase_superfam"/>
</dbReference>
<accession>A0A4V2Y429</accession>
<dbReference type="CDD" id="cd07067">
    <property type="entry name" value="HP_PGM_like"/>
    <property type="match status" value="1"/>
</dbReference>
<dbReference type="PANTHER" id="PTHR48100">
    <property type="entry name" value="BROAD-SPECIFICITY PHOSPHATASE YOR283W-RELATED"/>
    <property type="match status" value="1"/>
</dbReference>
<reference evidence="3 4" key="1">
    <citation type="submission" date="2019-03" db="EMBL/GenBank/DDBJ databases">
        <title>Draft genome sequences of novel Actinobacteria.</title>
        <authorList>
            <person name="Sahin N."/>
            <person name="Ay H."/>
            <person name="Saygin H."/>
        </authorList>
    </citation>
    <scope>NUCLEOTIDE SEQUENCE [LARGE SCALE GENOMIC DNA]</scope>
    <source>
        <strain evidence="3 4">DSM 41900</strain>
    </source>
</reference>
<dbReference type="GO" id="GO:0005737">
    <property type="term" value="C:cytoplasm"/>
    <property type="evidence" value="ECO:0007669"/>
    <property type="project" value="TreeGrafter"/>
</dbReference>
<gene>
    <name evidence="3" type="ORF">E1283_04280</name>
</gene>
<dbReference type="Proteomes" id="UP000295345">
    <property type="component" value="Unassembled WGS sequence"/>
</dbReference>
<dbReference type="GO" id="GO:0016791">
    <property type="term" value="F:phosphatase activity"/>
    <property type="evidence" value="ECO:0007669"/>
    <property type="project" value="TreeGrafter"/>
</dbReference>
<dbReference type="OrthoDB" id="4697614at2"/>
<evidence type="ECO:0000313" key="3">
    <source>
        <dbReference type="EMBL" id="TDC78795.1"/>
    </source>
</evidence>
<feature type="active site" description="Proton donor/acceptor" evidence="1">
    <location>
        <position position="84"/>
    </location>
</feature>
<comment type="caution">
    <text evidence="3">The sequence shown here is derived from an EMBL/GenBank/DDBJ whole genome shotgun (WGS) entry which is preliminary data.</text>
</comment>
<dbReference type="SMART" id="SM00855">
    <property type="entry name" value="PGAM"/>
    <property type="match status" value="1"/>
</dbReference>
<dbReference type="RefSeq" id="WP_132816506.1">
    <property type="nucleotide sequence ID" value="NZ_SMKI01000027.1"/>
</dbReference>
<evidence type="ECO:0000256" key="2">
    <source>
        <dbReference type="PIRSR" id="PIRSR613078-2"/>
    </source>
</evidence>
<keyword evidence="4" id="KW-1185">Reference proteome</keyword>
<evidence type="ECO:0000256" key="1">
    <source>
        <dbReference type="PIRSR" id="PIRSR613078-1"/>
    </source>
</evidence>
<dbReference type="AlphaFoldDB" id="A0A4V2Y429"/>
<name>A0A4V2Y429_9ACTN</name>
<dbReference type="SUPFAM" id="SSF53254">
    <property type="entry name" value="Phosphoglycerate mutase-like"/>
    <property type="match status" value="1"/>
</dbReference>
<proteinExistence type="predicted"/>
<dbReference type="Pfam" id="PF00300">
    <property type="entry name" value="His_Phos_1"/>
    <property type="match status" value="1"/>
</dbReference>
<dbReference type="PANTHER" id="PTHR48100:SF1">
    <property type="entry name" value="HISTIDINE PHOSPHATASE FAMILY PROTEIN-RELATED"/>
    <property type="match status" value="1"/>
</dbReference>
<dbReference type="EMBL" id="SMKI01000027">
    <property type="protein sequence ID" value="TDC78795.1"/>
    <property type="molecule type" value="Genomic_DNA"/>
</dbReference>
<organism evidence="3 4">
    <name type="scientific">Streptomyces hainanensis</name>
    <dbReference type="NCBI Taxonomy" id="402648"/>
    <lineage>
        <taxon>Bacteria</taxon>
        <taxon>Bacillati</taxon>
        <taxon>Actinomycetota</taxon>
        <taxon>Actinomycetes</taxon>
        <taxon>Kitasatosporales</taxon>
        <taxon>Streptomycetaceae</taxon>
        <taxon>Streptomyces</taxon>
    </lineage>
</organism>